<feature type="domain" description="HPt" evidence="4">
    <location>
        <begin position="1"/>
        <end position="96"/>
    </location>
</feature>
<organism evidence="5 6">
    <name type="scientific">Thauera aminoaromatica S2</name>
    <dbReference type="NCBI Taxonomy" id="1234381"/>
    <lineage>
        <taxon>Bacteria</taxon>
        <taxon>Pseudomonadati</taxon>
        <taxon>Pseudomonadota</taxon>
        <taxon>Betaproteobacteria</taxon>
        <taxon>Rhodocyclales</taxon>
        <taxon>Zoogloeaceae</taxon>
        <taxon>Thauera</taxon>
    </lineage>
</organism>
<reference evidence="5 6" key="1">
    <citation type="submission" date="2012-09" db="EMBL/GenBank/DDBJ databases">
        <title>Draft Genome Sequences of 6 Strains from Genus Thauera.</title>
        <authorList>
            <person name="Liu B."/>
            <person name="Shapleigh J.P."/>
            <person name="Frostegard A.H."/>
        </authorList>
    </citation>
    <scope>NUCLEOTIDE SEQUENCE [LARGE SCALE GENOMIC DNA]</scope>
    <source>
        <strain evidence="5 6">S2</strain>
    </source>
</reference>
<dbReference type="GO" id="GO:0000160">
    <property type="term" value="P:phosphorelay signal transduction system"/>
    <property type="evidence" value="ECO:0007669"/>
    <property type="project" value="UniProtKB-KW"/>
</dbReference>
<protein>
    <submittedName>
        <fullName evidence="5">Hpt sensor hybrid histidine kinase</fullName>
    </submittedName>
</protein>
<accession>N6YRL4</accession>
<dbReference type="PROSITE" id="PS50894">
    <property type="entry name" value="HPT"/>
    <property type="match status" value="1"/>
</dbReference>
<feature type="modified residue" description="Phosphohistidine" evidence="2">
    <location>
        <position position="36"/>
    </location>
</feature>
<evidence type="ECO:0000313" key="5">
    <source>
        <dbReference type="EMBL" id="ENO84833.1"/>
    </source>
</evidence>
<dbReference type="EMBL" id="AMXD01000072">
    <property type="protein sequence ID" value="ENO84833.1"/>
    <property type="molecule type" value="Genomic_DNA"/>
</dbReference>
<evidence type="ECO:0000256" key="1">
    <source>
        <dbReference type="ARBA" id="ARBA00023012"/>
    </source>
</evidence>
<dbReference type="InterPro" id="IPR036641">
    <property type="entry name" value="HPT_dom_sf"/>
</dbReference>
<gene>
    <name evidence="5" type="ORF">C665_12094</name>
</gene>
<evidence type="ECO:0000256" key="3">
    <source>
        <dbReference type="SAM" id="MobiDB-lite"/>
    </source>
</evidence>
<keyword evidence="5" id="KW-0808">Transferase</keyword>
<comment type="caution">
    <text evidence="5">The sequence shown here is derived from an EMBL/GenBank/DDBJ whole genome shotgun (WGS) entry which is preliminary data.</text>
</comment>
<dbReference type="GO" id="GO:0004672">
    <property type="term" value="F:protein kinase activity"/>
    <property type="evidence" value="ECO:0007669"/>
    <property type="project" value="UniProtKB-ARBA"/>
</dbReference>
<name>N6YRL4_THASP</name>
<evidence type="ECO:0000256" key="2">
    <source>
        <dbReference type="PROSITE-ProRule" id="PRU00110"/>
    </source>
</evidence>
<keyword evidence="1" id="KW-0902">Two-component regulatory system</keyword>
<dbReference type="Pfam" id="PF01627">
    <property type="entry name" value="Hpt"/>
    <property type="match status" value="1"/>
</dbReference>
<dbReference type="RefSeq" id="WP_004310856.1">
    <property type="nucleotide sequence ID" value="NZ_AMXD01000072.1"/>
</dbReference>
<dbReference type="AlphaFoldDB" id="N6YRL4"/>
<feature type="region of interest" description="Disordered" evidence="3">
    <location>
        <begin position="102"/>
        <end position="124"/>
    </location>
</feature>
<feature type="compositionally biased region" description="Polar residues" evidence="3">
    <location>
        <begin position="111"/>
        <end position="124"/>
    </location>
</feature>
<dbReference type="SUPFAM" id="SSF47226">
    <property type="entry name" value="Histidine-containing phosphotransfer domain, HPT domain"/>
    <property type="match status" value="1"/>
</dbReference>
<dbReference type="InterPro" id="IPR008207">
    <property type="entry name" value="Sig_transdc_His_kin_Hpt_dom"/>
</dbReference>
<evidence type="ECO:0000259" key="4">
    <source>
        <dbReference type="PROSITE" id="PS50894"/>
    </source>
</evidence>
<dbReference type="Proteomes" id="UP000013042">
    <property type="component" value="Unassembled WGS sequence"/>
</dbReference>
<keyword evidence="2" id="KW-0597">Phosphoprotein</keyword>
<dbReference type="CDD" id="cd00088">
    <property type="entry name" value="HPT"/>
    <property type="match status" value="1"/>
</dbReference>
<dbReference type="Gene3D" id="1.20.120.160">
    <property type="entry name" value="HPT domain"/>
    <property type="match status" value="1"/>
</dbReference>
<sequence length="124" mass="12526">MADIVGVFRTQGQPLIDALLAAARAGEHEACARLAHKLRGAAGNVGAGRLAECAGALEEALKPDPKGDAPRAGAIGDLAARAGELGEAWSYTLQALDALRSAADDAEAQRPDQTPPGSTSAASR</sequence>
<evidence type="ECO:0000313" key="6">
    <source>
        <dbReference type="Proteomes" id="UP000013042"/>
    </source>
</evidence>
<keyword evidence="5" id="KW-0418">Kinase</keyword>
<proteinExistence type="predicted"/>